<accession>A0A7S1FHQ2</accession>
<evidence type="ECO:0000256" key="2">
    <source>
        <dbReference type="SAM" id="Coils"/>
    </source>
</evidence>
<dbReference type="PANTHER" id="PTHR12375">
    <property type="entry name" value="RNA-BINDING PROTEIN LUC7-RELATED"/>
    <property type="match status" value="1"/>
</dbReference>
<protein>
    <submittedName>
        <fullName evidence="4">Uncharacterized protein</fullName>
    </submittedName>
</protein>
<evidence type="ECO:0000256" key="1">
    <source>
        <dbReference type="ARBA" id="ARBA00005655"/>
    </source>
</evidence>
<reference evidence="4" key="1">
    <citation type="submission" date="2021-01" db="EMBL/GenBank/DDBJ databases">
        <authorList>
            <person name="Corre E."/>
            <person name="Pelletier E."/>
            <person name="Niang G."/>
            <person name="Scheremetjew M."/>
            <person name="Finn R."/>
            <person name="Kale V."/>
            <person name="Holt S."/>
            <person name="Cochrane G."/>
            <person name="Meng A."/>
            <person name="Brown T."/>
            <person name="Cohen L."/>
        </authorList>
    </citation>
    <scope>NUCLEOTIDE SEQUENCE</scope>
</reference>
<feature type="compositionally biased region" description="Basic and acidic residues" evidence="3">
    <location>
        <begin position="298"/>
        <end position="333"/>
    </location>
</feature>
<dbReference type="GO" id="GO:0005685">
    <property type="term" value="C:U1 snRNP"/>
    <property type="evidence" value="ECO:0007669"/>
    <property type="project" value="InterPro"/>
</dbReference>
<evidence type="ECO:0000256" key="3">
    <source>
        <dbReference type="SAM" id="MobiDB-lite"/>
    </source>
</evidence>
<dbReference type="AlphaFoldDB" id="A0A7S1FHQ2"/>
<comment type="similarity">
    <text evidence="1">Belongs to the Luc7 family.</text>
</comment>
<feature type="compositionally biased region" description="Basic and acidic residues" evidence="3">
    <location>
        <begin position="248"/>
        <end position="289"/>
    </location>
</feature>
<dbReference type="InterPro" id="IPR004882">
    <property type="entry name" value="Luc7-rel"/>
</dbReference>
<sequence length="333" mass="38553">MDDARKLLDSLMGAHRNVDIKEAKTRKGQNFKESNVCKPFLLGFCPQFEDLFHSTKRDMGKCQKVHSEALKAEFEGHPCKAQYQAEYDYELRAKLEDLVRDADEWVARARRNIQAANKEIEEGGPNDVAKAEIARLNEQAQTLFTEAETFAENGSYEESKRRLELAEEVKRRVFDWEEKARTLRTEDVCDVCGSRMESGDPTRARFRHSEGKIHLGYVKIREWLAEIRARQRADEVGNSSDRRRRGGHTRDRSRSGGKDALAERDRRRDDRGRDRERDAGGRARDRAEAVDGEDQEGDRERVSEGRGGGERDSISRHGRNRDARDRGRDRRYR</sequence>
<feature type="coiled-coil region" evidence="2">
    <location>
        <begin position="126"/>
        <end position="186"/>
    </location>
</feature>
<dbReference type="GO" id="GO:0003729">
    <property type="term" value="F:mRNA binding"/>
    <property type="evidence" value="ECO:0007669"/>
    <property type="project" value="InterPro"/>
</dbReference>
<organism evidence="4">
    <name type="scientific">Noctiluca scintillans</name>
    <name type="common">Sea sparkle</name>
    <name type="synonym">Red tide dinoflagellate</name>
    <dbReference type="NCBI Taxonomy" id="2966"/>
    <lineage>
        <taxon>Eukaryota</taxon>
        <taxon>Sar</taxon>
        <taxon>Alveolata</taxon>
        <taxon>Dinophyceae</taxon>
        <taxon>Noctilucales</taxon>
        <taxon>Noctilucaceae</taxon>
        <taxon>Noctiluca</taxon>
    </lineage>
</organism>
<proteinExistence type="inferred from homology"/>
<gene>
    <name evidence="4" type="ORF">NSCI0253_LOCUS41076</name>
</gene>
<dbReference type="EMBL" id="HBFQ01057949">
    <property type="protein sequence ID" value="CAD8866721.1"/>
    <property type="molecule type" value="Transcribed_RNA"/>
</dbReference>
<dbReference type="Pfam" id="PF03194">
    <property type="entry name" value="LUC7"/>
    <property type="match status" value="1"/>
</dbReference>
<dbReference type="GO" id="GO:0006376">
    <property type="term" value="P:mRNA splice site recognition"/>
    <property type="evidence" value="ECO:0007669"/>
    <property type="project" value="InterPro"/>
</dbReference>
<name>A0A7S1FHQ2_NOCSC</name>
<evidence type="ECO:0000313" key="4">
    <source>
        <dbReference type="EMBL" id="CAD8866721.1"/>
    </source>
</evidence>
<feature type="region of interest" description="Disordered" evidence="3">
    <location>
        <begin position="231"/>
        <end position="333"/>
    </location>
</feature>
<keyword evidence="2" id="KW-0175">Coiled coil</keyword>